<feature type="transmembrane region" description="Helical" evidence="1">
    <location>
        <begin position="119"/>
        <end position="143"/>
    </location>
</feature>
<accession>A0ABT6KY01</accession>
<keyword evidence="3" id="KW-1185">Reference proteome</keyword>
<dbReference type="Pfam" id="PF14494">
    <property type="entry name" value="DUF4436"/>
    <property type="match status" value="1"/>
</dbReference>
<protein>
    <recommendedName>
        <fullName evidence="4">DUF4436 domain-containing protein</fullName>
    </recommendedName>
</protein>
<evidence type="ECO:0008006" key="4">
    <source>
        <dbReference type="Google" id="ProtNLM"/>
    </source>
</evidence>
<keyword evidence="1" id="KW-0812">Transmembrane</keyword>
<dbReference type="EMBL" id="JARXVE010000002">
    <property type="protein sequence ID" value="MDH6194852.1"/>
    <property type="molecule type" value="Genomic_DNA"/>
</dbReference>
<organism evidence="2 3">
    <name type="scientific">Mycolicibacterium frederiksbergense</name>
    <dbReference type="NCBI Taxonomy" id="117567"/>
    <lineage>
        <taxon>Bacteria</taxon>
        <taxon>Bacillati</taxon>
        <taxon>Actinomycetota</taxon>
        <taxon>Actinomycetes</taxon>
        <taxon>Mycobacteriales</taxon>
        <taxon>Mycobacteriaceae</taxon>
        <taxon>Mycolicibacterium</taxon>
    </lineage>
</organism>
<name>A0ABT6KY01_9MYCO</name>
<evidence type="ECO:0000313" key="3">
    <source>
        <dbReference type="Proteomes" id="UP001160130"/>
    </source>
</evidence>
<feature type="transmembrane region" description="Helical" evidence="1">
    <location>
        <begin position="184"/>
        <end position="206"/>
    </location>
</feature>
<dbReference type="Proteomes" id="UP001160130">
    <property type="component" value="Unassembled WGS sequence"/>
</dbReference>
<comment type="caution">
    <text evidence="2">The sequence shown here is derived from an EMBL/GenBank/DDBJ whole genome shotgun (WGS) entry which is preliminary data.</text>
</comment>
<feature type="transmembrane region" description="Helical" evidence="1">
    <location>
        <begin position="150"/>
        <end position="172"/>
    </location>
</feature>
<reference evidence="2 3" key="1">
    <citation type="submission" date="2023-04" db="EMBL/GenBank/DDBJ databases">
        <title>Forest soil microbial communities from Buena Vista Peninsula, Colon Province, Panama.</title>
        <authorList>
            <person name="Bouskill N."/>
        </authorList>
    </citation>
    <scope>NUCLEOTIDE SEQUENCE [LARGE SCALE GENOMIC DNA]</scope>
    <source>
        <strain evidence="2 3">AC80</strain>
    </source>
</reference>
<keyword evidence="1" id="KW-0472">Membrane</keyword>
<dbReference type="InterPro" id="IPR027948">
    <property type="entry name" value="DUF4436"/>
</dbReference>
<proteinExistence type="predicted"/>
<evidence type="ECO:0000256" key="1">
    <source>
        <dbReference type="SAM" id="Phobius"/>
    </source>
</evidence>
<evidence type="ECO:0000313" key="2">
    <source>
        <dbReference type="EMBL" id="MDH6194852.1"/>
    </source>
</evidence>
<sequence>MQPTGNLADQDGAFSTDAVLVMSVLGQNSLPIKHGQPWPDITQRFAVTGTITDYPFDRYSTVMTFRIIGADGTELPVAVSIWGSDPFFGTKLLEQTPSAGGPDQPVTVYLGATRSTPTLVFAVFVMVLMLGLAAAAVTASYYVLRWRRGLVFPACSMMAAVLFALIPLRNAVPGNPPIGSVIDFVSFFIAETVIAIALIASVVIGYRIEIANELSQSG</sequence>
<gene>
    <name evidence="2" type="ORF">M2272_001481</name>
</gene>
<keyword evidence="1" id="KW-1133">Transmembrane helix</keyword>